<evidence type="ECO:0000313" key="3">
    <source>
        <dbReference type="EMBL" id="QCA29045.1"/>
    </source>
</evidence>
<dbReference type="Pfam" id="PF00149">
    <property type="entry name" value="Metallophos"/>
    <property type="match status" value="1"/>
</dbReference>
<dbReference type="Gene3D" id="3.60.21.10">
    <property type="match status" value="1"/>
</dbReference>
<dbReference type="PANTHER" id="PTHR30337">
    <property type="entry name" value="COMPONENT OF ATP-DEPENDENT DSDNA EXONUCLEASE"/>
    <property type="match status" value="1"/>
</dbReference>
<dbReference type="CDD" id="cd00840">
    <property type="entry name" value="MPP_Mre11_N"/>
    <property type="match status" value="1"/>
</dbReference>
<dbReference type="InterPro" id="IPR041796">
    <property type="entry name" value="Mre11_N"/>
</dbReference>
<dbReference type="InterPro" id="IPR029052">
    <property type="entry name" value="Metallo-depent_PP-like"/>
</dbReference>
<dbReference type="AlphaFoldDB" id="A0AAJ5EG44"/>
<reference evidence="4 6" key="1">
    <citation type="submission" date="2019-03" db="EMBL/GenBank/DDBJ databases">
        <title>Vagococcus sp. was isolated fron gut of Carduelis flavirostris.</title>
        <authorList>
            <person name="Ge Y."/>
        </authorList>
    </citation>
    <scope>NUCLEOTIDE SEQUENCE [LARGE SCALE GENOMIC DNA]</scope>
    <source>
        <strain evidence="4 6">CF-210</strain>
    </source>
</reference>
<proteinExistence type="predicted"/>
<dbReference type="InterPro" id="IPR004843">
    <property type="entry name" value="Calcineurin-like_PHP"/>
</dbReference>
<keyword evidence="5" id="KW-1185">Reference proteome</keyword>
<accession>A0AAJ5EG44</accession>
<dbReference type="SUPFAM" id="SSF56300">
    <property type="entry name" value="Metallo-dependent phosphatases"/>
    <property type="match status" value="1"/>
</dbReference>
<evidence type="ECO:0000256" key="1">
    <source>
        <dbReference type="ARBA" id="ARBA00022801"/>
    </source>
</evidence>
<dbReference type="Proteomes" id="UP000297725">
    <property type="component" value="Unassembled WGS sequence"/>
</dbReference>
<dbReference type="InterPro" id="IPR050535">
    <property type="entry name" value="DNA_Repair-Maintenance_Comp"/>
</dbReference>
<dbReference type="PIRSF" id="PIRSF033091">
    <property type="entry name" value="Pesterase_YhaO"/>
    <property type="match status" value="1"/>
</dbReference>
<dbReference type="GO" id="GO:0004527">
    <property type="term" value="F:exonuclease activity"/>
    <property type="evidence" value="ECO:0007669"/>
    <property type="project" value="UniProtKB-KW"/>
</dbReference>
<sequence length="408" mass="47334">MTMKFMHVADMHLDQSFEGLGKIPHDVATNLLKQNKLAMVKLIDEAIAQEVDFLLIVGDTFHQPKITIQTQNFFIQQLRRLEAHGIHVVLSFGNHDYYQAHRYWFEFPRNVYLFDAEEVQTITIATKDGQQVAISGFSYEHRWIENNMTKAYPHRKQDVDYHIGFFHGQIGDNPYASFSPTLANEKGYDYWALGHIHQPQVIQEQPLMIYPGSLIPHTQKDKDSGKYVLVESSSTGLSYEWHQVSEVKWLEQLVDTSSLENMQSLINRCRLLFNQQAEGYEFVSLKLDNMSEKFSALLEDPSQKKELLYILQKELFEASNGNTWLYALKTVPIYQPERFSLPLKEEKVDALLETYQEPEKFQELIGDLYKNAMSAQLVAIDESKQQQLIEQAKEQFSESFSLREGESS</sequence>
<dbReference type="Proteomes" id="UP000296883">
    <property type="component" value="Chromosome"/>
</dbReference>
<name>A0AAJ5EG44_9ENTE</name>
<gene>
    <name evidence="4" type="ORF">E4031_06240</name>
    <name evidence="3" type="ORF">E4Z98_06855</name>
</gene>
<evidence type="ECO:0000313" key="6">
    <source>
        <dbReference type="Proteomes" id="UP000297725"/>
    </source>
</evidence>
<keyword evidence="1" id="KW-0378">Hydrolase</keyword>
<keyword evidence="4" id="KW-0540">Nuclease</keyword>
<organism evidence="4 6">
    <name type="scientific">Vagococcus xieshaowenii</name>
    <dbReference type="NCBI Taxonomy" id="2562451"/>
    <lineage>
        <taxon>Bacteria</taxon>
        <taxon>Bacillati</taxon>
        <taxon>Bacillota</taxon>
        <taxon>Bacilli</taxon>
        <taxon>Lactobacillales</taxon>
        <taxon>Enterococcaceae</taxon>
        <taxon>Vagococcus</taxon>
    </lineage>
</organism>
<protein>
    <submittedName>
        <fullName evidence="4">DNA repair exonuclease</fullName>
    </submittedName>
</protein>
<reference evidence="3 5" key="2">
    <citation type="journal article" date="2020" name="Int. J. Syst. Evol. Microbiol.">
        <title>Vagococcus xieshaowenii sp. nov., isolated from snow finch (Montifringilla taczanowskii) cloacal content.</title>
        <authorList>
            <person name="Ge Y."/>
            <person name="Yang J."/>
            <person name="Lai X.H."/>
            <person name="Zhang G."/>
            <person name="Jin D."/>
            <person name="Lu S."/>
            <person name="Wang B."/>
            <person name="Huang Y."/>
            <person name="Huang Y."/>
            <person name="Ren Z."/>
            <person name="Zhang X."/>
            <person name="Xu J."/>
        </authorList>
    </citation>
    <scope>NUCLEOTIDE SEQUENCE [LARGE SCALE GENOMIC DNA]</scope>
    <source>
        <strain evidence="5">personal::cf-49</strain>
        <strain evidence="3">Personal::cf-49</strain>
    </source>
</reference>
<dbReference type="PANTHER" id="PTHR30337:SF7">
    <property type="entry name" value="PHOSPHOESTERASE"/>
    <property type="match status" value="1"/>
</dbReference>
<evidence type="ECO:0000313" key="4">
    <source>
        <dbReference type="EMBL" id="TFZ40979.1"/>
    </source>
</evidence>
<dbReference type="EMBL" id="CP038865">
    <property type="protein sequence ID" value="QCA29045.1"/>
    <property type="molecule type" value="Genomic_DNA"/>
</dbReference>
<dbReference type="EMBL" id="SRHU01000023">
    <property type="protein sequence ID" value="TFZ40979.1"/>
    <property type="molecule type" value="Genomic_DNA"/>
</dbReference>
<dbReference type="InterPro" id="IPR014576">
    <property type="entry name" value="Pesterase_YhaO"/>
</dbReference>
<evidence type="ECO:0000259" key="2">
    <source>
        <dbReference type="Pfam" id="PF00149"/>
    </source>
</evidence>
<evidence type="ECO:0000313" key="5">
    <source>
        <dbReference type="Proteomes" id="UP000296883"/>
    </source>
</evidence>
<feature type="domain" description="Calcineurin-like phosphoesterase" evidence="2">
    <location>
        <begin position="3"/>
        <end position="199"/>
    </location>
</feature>
<keyword evidence="4" id="KW-0269">Exonuclease</keyword>